<evidence type="ECO:0000313" key="1">
    <source>
        <dbReference type="EMBL" id="GBP85453.1"/>
    </source>
</evidence>
<dbReference type="AlphaFoldDB" id="A0A4C1ZE89"/>
<evidence type="ECO:0000313" key="2">
    <source>
        <dbReference type="Proteomes" id="UP000299102"/>
    </source>
</evidence>
<proteinExistence type="predicted"/>
<sequence>MSWVERLIDVSEARDMSKSYHGKICSLCLPLWETGYRPSRHPLTRRKTSRVPALFEFPRYASGGAREPRTRAGSRVMTRRGLTPITPRARGRYAFTVRRRGAWTIAVVGARGGSSWTRRKVTIIVIRVMVSHSTRQVACPGDETC</sequence>
<name>A0A4C1ZE89_EUMVA</name>
<gene>
    <name evidence="1" type="ORF">EVAR_22504_1</name>
</gene>
<protein>
    <submittedName>
        <fullName evidence="1">Uncharacterized protein</fullName>
    </submittedName>
</protein>
<accession>A0A4C1ZE89</accession>
<organism evidence="1 2">
    <name type="scientific">Eumeta variegata</name>
    <name type="common">Bagworm moth</name>
    <name type="synonym">Eumeta japonica</name>
    <dbReference type="NCBI Taxonomy" id="151549"/>
    <lineage>
        <taxon>Eukaryota</taxon>
        <taxon>Metazoa</taxon>
        <taxon>Ecdysozoa</taxon>
        <taxon>Arthropoda</taxon>
        <taxon>Hexapoda</taxon>
        <taxon>Insecta</taxon>
        <taxon>Pterygota</taxon>
        <taxon>Neoptera</taxon>
        <taxon>Endopterygota</taxon>
        <taxon>Lepidoptera</taxon>
        <taxon>Glossata</taxon>
        <taxon>Ditrysia</taxon>
        <taxon>Tineoidea</taxon>
        <taxon>Psychidae</taxon>
        <taxon>Oiketicinae</taxon>
        <taxon>Eumeta</taxon>
    </lineage>
</organism>
<keyword evidence="2" id="KW-1185">Reference proteome</keyword>
<comment type="caution">
    <text evidence="1">The sequence shown here is derived from an EMBL/GenBank/DDBJ whole genome shotgun (WGS) entry which is preliminary data.</text>
</comment>
<dbReference type="EMBL" id="BGZK01001737">
    <property type="protein sequence ID" value="GBP85453.1"/>
    <property type="molecule type" value="Genomic_DNA"/>
</dbReference>
<dbReference type="Proteomes" id="UP000299102">
    <property type="component" value="Unassembled WGS sequence"/>
</dbReference>
<reference evidence="1 2" key="1">
    <citation type="journal article" date="2019" name="Commun. Biol.">
        <title>The bagworm genome reveals a unique fibroin gene that provides high tensile strength.</title>
        <authorList>
            <person name="Kono N."/>
            <person name="Nakamura H."/>
            <person name="Ohtoshi R."/>
            <person name="Tomita M."/>
            <person name="Numata K."/>
            <person name="Arakawa K."/>
        </authorList>
    </citation>
    <scope>NUCLEOTIDE SEQUENCE [LARGE SCALE GENOMIC DNA]</scope>
</reference>